<feature type="region of interest" description="Disordered" evidence="1">
    <location>
        <begin position="426"/>
        <end position="467"/>
    </location>
</feature>
<dbReference type="Proteomes" id="UP000195570">
    <property type="component" value="Unassembled WGS sequence"/>
</dbReference>
<reference evidence="2" key="1">
    <citation type="submission" date="2016-09" db="EMBL/GenBank/DDBJ databases">
        <authorList>
            <person name="Hebert L."/>
            <person name="Moumen B."/>
        </authorList>
    </citation>
    <scope>NUCLEOTIDE SEQUENCE [LARGE SCALE GENOMIC DNA]</scope>
    <source>
        <strain evidence="2">OVI</strain>
    </source>
</reference>
<accession>A0A1G4I4Z7</accession>
<dbReference type="RefSeq" id="XP_067078209.1">
    <property type="nucleotide sequence ID" value="XM_067222108.1"/>
</dbReference>
<evidence type="ECO:0000313" key="2">
    <source>
        <dbReference type="EMBL" id="SCU66806.1"/>
    </source>
</evidence>
<protein>
    <submittedName>
        <fullName evidence="2">Uncharacterized protein</fullName>
    </submittedName>
</protein>
<dbReference type="EMBL" id="CZPT02000618">
    <property type="protein sequence ID" value="SCU66806.1"/>
    <property type="molecule type" value="Genomic_DNA"/>
</dbReference>
<gene>
    <name evidence="2" type="ORF">TEOVI_000472400</name>
</gene>
<dbReference type="InterPro" id="IPR032675">
    <property type="entry name" value="LRR_dom_sf"/>
</dbReference>
<evidence type="ECO:0000256" key="1">
    <source>
        <dbReference type="SAM" id="MobiDB-lite"/>
    </source>
</evidence>
<comment type="caution">
    <text evidence="2">The sequence shown here is derived from an EMBL/GenBank/DDBJ whole genome shotgun (WGS) entry which is preliminary data.</text>
</comment>
<organism evidence="2 3">
    <name type="scientific">Trypanosoma equiperdum</name>
    <dbReference type="NCBI Taxonomy" id="5694"/>
    <lineage>
        <taxon>Eukaryota</taxon>
        <taxon>Discoba</taxon>
        <taxon>Euglenozoa</taxon>
        <taxon>Kinetoplastea</taxon>
        <taxon>Metakinetoplastina</taxon>
        <taxon>Trypanosomatida</taxon>
        <taxon>Trypanosomatidae</taxon>
        <taxon>Trypanosoma</taxon>
    </lineage>
</organism>
<keyword evidence="3" id="KW-1185">Reference proteome</keyword>
<dbReference type="Gene3D" id="3.80.10.10">
    <property type="entry name" value="Ribonuclease Inhibitor"/>
    <property type="match status" value="1"/>
</dbReference>
<dbReference type="AlphaFoldDB" id="A0A1G4I4Z7"/>
<evidence type="ECO:0000313" key="3">
    <source>
        <dbReference type="Proteomes" id="UP000195570"/>
    </source>
</evidence>
<proteinExistence type="predicted"/>
<name>A0A1G4I4Z7_TRYEQ</name>
<sequence length="467" mass="52752">MTLPELAEPCALLRVSVGKQRRRYLGKQKHAKRIVGGSERYAEEVRIRNFIKGVEPLPPVKECEVMDYVRKLKLEDLTDDRAAHLTSPYSLHAHIMREVLEELTENICASVQNCEWNKPTERREWDMDFRFLHEWWLSLRTLPYREEPNGHYPPLIPWSERGKEAENQLLADVALKIRQSKSPLYLLHLDHINLTPEQTNVLLLDGVFRNNNSGVETFSAQFCNIGPASLLVILLILNHATQLEPQVENLHLAYNWIDASCVNMLTTLLPLTSITRLSLRGNRFGGGDVGLFQEFLMGGCMFLEELDLGYTSLSAPEVYQLIRTIPLLGQLRVLLLDGVPVPEGKAASLLRAIQLSQLIKVSLIAIPACSSDSYLGRVAEACRKHWTGRSGKGSGWYSRGSGSFFEAFDNRASTFFRPRDRSALPPGYRPFTTNDPSLHPWSRRLGTPTDGTREGGWFTSPYPASQG</sequence>
<dbReference type="GeneID" id="92378664"/>
<dbReference type="SUPFAM" id="SSF52047">
    <property type="entry name" value="RNI-like"/>
    <property type="match status" value="1"/>
</dbReference>
<dbReference type="VEuPathDB" id="TriTrypDB:TEOVI_000472400"/>